<proteinExistence type="predicted"/>
<gene>
    <name evidence="3" type="ORF">LS80_003390</name>
    <name evidence="2" type="ORF">NHP164001_00920</name>
</gene>
<reference evidence="3" key="2">
    <citation type="submission" date="2018-04" db="EMBL/GenBank/DDBJ databases">
        <authorList>
            <person name="Sheh A."/>
            <person name="Shen Z."/>
            <person name="Mannion A.J."/>
            <person name="Fox J.G."/>
        </authorList>
    </citation>
    <scope>NUCLEOTIDE SEQUENCE</scope>
    <source>
        <strain evidence="3">ATCC 49310</strain>
    </source>
</reference>
<dbReference type="InterPro" id="IPR030396">
    <property type="entry name" value="Peptidase_S6_dom"/>
</dbReference>
<evidence type="ECO:0000313" key="5">
    <source>
        <dbReference type="Proteomes" id="UP001562457"/>
    </source>
</evidence>
<dbReference type="AlphaFoldDB" id="A0A4U8TJ99"/>
<dbReference type="RefSeq" id="WP_052089037.1">
    <property type="nucleotide sequence ID" value="NZ_BAAFHN010000001.1"/>
</dbReference>
<accession>A0A4U8TJ99</accession>
<sequence>MQFTSSRPNQTNATAVTEKYKDNYKETCGVYGTNCDDSVGKGQLKDSSRYTYYARSGTGMQKLGPKAADRAATTISEHDKFITGGFNKLDTNELGNYQFVVKFRNETGYWGATDRKRVDFSSSSAPGDSGSAIYAYDNKLGQWFVIGVVSTSNCNIFDAPTYTCTEATYGLINEALIEDFKTKYSTPILTSGTYTLGDGGLKKGQEDMGAHVITGDIKGEVTFPDYNNRNKFT</sequence>
<name>A0A4U8TJ99_9HELI</name>
<dbReference type="Pfam" id="PF02395">
    <property type="entry name" value="Peptidase_S6"/>
    <property type="match status" value="1"/>
</dbReference>
<dbReference type="EMBL" id="JRPK02000007">
    <property type="protein sequence ID" value="TLD98867.1"/>
    <property type="molecule type" value="Genomic_DNA"/>
</dbReference>
<evidence type="ECO:0000313" key="2">
    <source>
        <dbReference type="EMBL" id="GAB0172079.1"/>
    </source>
</evidence>
<comment type="caution">
    <text evidence="3">The sequence shown here is derived from an EMBL/GenBank/DDBJ whole genome shotgun (WGS) entry which is preliminary data.</text>
</comment>
<evidence type="ECO:0000259" key="1">
    <source>
        <dbReference type="Pfam" id="PF02395"/>
    </source>
</evidence>
<protein>
    <recommendedName>
        <fullName evidence="1">Peptidase S6 domain-containing protein</fullName>
    </recommendedName>
</protein>
<organism evidence="3 4">
    <name type="scientific">Helicobacter trogontum</name>
    <dbReference type="NCBI Taxonomy" id="50960"/>
    <lineage>
        <taxon>Bacteria</taxon>
        <taxon>Pseudomonadati</taxon>
        <taxon>Campylobacterota</taxon>
        <taxon>Epsilonproteobacteria</taxon>
        <taxon>Campylobacterales</taxon>
        <taxon>Helicobacteraceae</taxon>
        <taxon>Helicobacter</taxon>
    </lineage>
</organism>
<reference evidence="2 5" key="3">
    <citation type="submission" date="2024-06" db="EMBL/GenBank/DDBJ databases">
        <title>Draft genome sequence of Helicobacter trogontum NHP16-4001.</title>
        <authorList>
            <person name="Rimbara E."/>
            <person name="Suzuki M."/>
        </authorList>
    </citation>
    <scope>NUCLEOTIDE SEQUENCE [LARGE SCALE GENOMIC DNA]</scope>
    <source>
        <strain evidence="2 5">NHP16-4001</strain>
    </source>
</reference>
<feature type="domain" description="Peptidase S6" evidence="1">
    <location>
        <begin position="39"/>
        <end position="153"/>
    </location>
</feature>
<dbReference type="GO" id="GO:0004175">
    <property type="term" value="F:endopeptidase activity"/>
    <property type="evidence" value="ECO:0007669"/>
    <property type="project" value="InterPro"/>
</dbReference>
<dbReference type="Proteomes" id="UP001562457">
    <property type="component" value="Unassembled WGS sequence"/>
</dbReference>
<evidence type="ECO:0000313" key="3">
    <source>
        <dbReference type="EMBL" id="TLD98867.1"/>
    </source>
</evidence>
<reference evidence="3 4" key="1">
    <citation type="journal article" date="2014" name="Genome Announc.">
        <title>Draft genome sequences of eight enterohepatic helicobacter species isolated from both laboratory and wild rodents.</title>
        <authorList>
            <person name="Sheh A."/>
            <person name="Shen Z."/>
            <person name="Fox J.G."/>
        </authorList>
    </citation>
    <scope>NUCLEOTIDE SEQUENCE [LARGE SCALE GENOMIC DNA]</scope>
    <source>
        <strain evidence="3 4">ATCC 49310</strain>
    </source>
</reference>
<keyword evidence="5" id="KW-1185">Reference proteome</keyword>
<dbReference type="Proteomes" id="UP000029861">
    <property type="component" value="Unassembled WGS sequence"/>
</dbReference>
<dbReference type="Gene3D" id="2.40.10.120">
    <property type="match status" value="1"/>
</dbReference>
<evidence type="ECO:0000313" key="4">
    <source>
        <dbReference type="Proteomes" id="UP000029861"/>
    </source>
</evidence>
<dbReference type="EMBL" id="BAAFHN010000001">
    <property type="protein sequence ID" value="GAB0172079.1"/>
    <property type="molecule type" value="Genomic_DNA"/>
</dbReference>